<feature type="transmembrane region" description="Helical" evidence="1">
    <location>
        <begin position="12"/>
        <end position="32"/>
    </location>
</feature>
<feature type="transmembrane region" description="Helical" evidence="1">
    <location>
        <begin position="124"/>
        <end position="145"/>
    </location>
</feature>
<accession>A0A259TYF8</accession>
<name>A0A259TYF8_9BACT</name>
<dbReference type="RefSeq" id="WP_094547038.1">
    <property type="nucleotide sequence ID" value="NZ_MQWB01000001.1"/>
</dbReference>
<evidence type="ECO:0000256" key="1">
    <source>
        <dbReference type="SAM" id="Phobius"/>
    </source>
</evidence>
<protein>
    <recommendedName>
        <fullName evidence="4">DUF3592 domain-containing protein</fullName>
    </recommendedName>
</protein>
<dbReference type="EMBL" id="MQWB01000001">
    <property type="protein sequence ID" value="OZC02604.1"/>
    <property type="molecule type" value="Genomic_DNA"/>
</dbReference>
<keyword evidence="1" id="KW-1133">Transmembrane helix</keyword>
<dbReference type="AlphaFoldDB" id="A0A259TYF8"/>
<evidence type="ECO:0000313" key="2">
    <source>
        <dbReference type="EMBL" id="OZC02604.1"/>
    </source>
</evidence>
<keyword evidence="1" id="KW-0812">Transmembrane</keyword>
<gene>
    <name evidence="2" type="ORF">BSZ36_06225</name>
</gene>
<proteinExistence type="predicted"/>
<keyword evidence="3" id="KW-1185">Reference proteome</keyword>
<dbReference type="Proteomes" id="UP000216446">
    <property type="component" value="Unassembled WGS sequence"/>
</dbReference>
<comment type="caution">
    <text evidence="2">The sequence shown here is derived from an EMBL/GenBank/DDBJ whole genome shotgun (WGS) entry which is preliminary data.</text>
</comment>
<dbReference type="OrthoDB" id="1493781at2"/>
<reference evidence="2 3" key="1">
    <citation type="submission" date="2016-11" db="EMBL/GenBank/DDBJ databases">
        <title>Study of marine rhodopsin-containing bacteria.</title>
        <authorList>
            <person name="Yoshizawa S."/>
            <person name="Kumagai Y."/>
            <person name="Kogure K."/>
        </authorList>
    </citation>
    <scope>NUCLEOTIDE SEQUENCE [LARGE SCALE GENOMIC DNA]</scope>
    <source>
        <strain evidence="2 3">SG-29</strain>
    </source>
</reference>
<evidence type="ECO:0008006" key="4">
    <source>
        <dbReference type="Google" id="ProtNLM"/>
    </source>
</evidence>
<dbReference type="InParanoid" id="A0A259TYF8"/>
<sequence>MNFLSNPIVARLLWLLPLLLVAIAILLTVSGFEQRETAEYGERVVAEVLDVEVRERSEITHGMVKLRYTPPETAAPVERYIELPLAFMKEIQGDFESDSTLALPIRVQAGSDQIILDAFSRVQWVMTFSFAAMSAFGAICLAWLVGGWNRFLAREGDPANREVTEADMVPPLAPEA</sequence>
<organism evidence="2 3">
    <name type="scientific">Rubricoccus marinus</name>
    <dbReference type="NCBI Taxonomy" id="716817"/>
    <lineage>
        <taxon>Bacteria</taxon>
        <taxon>Pseudomonadati</taxon>
        <taxon>Rhodothermota</taxon>
        <taxon>Rhodothermia</taxon>
        <taxon>Rhodothermales</taxon>
        <taxon>Rubricoccaceae</taxon>
        <taxon>Rubricoccus</taxon>
    </lineage>
</organism>
<keyword evidence="1" id="KW-0472">Membrane</keyword>
<evidence type="ECO:0000313" key="3">
    <source>
        <dbReference type="Proteomes" id="UP000216446"/>
    </source>
</evidence>